<accession>A0A3P5XHN1</accession>
<evidence type="ECO:0000256" key="4">
    <source>
        <dbReference type="ARBA" id="ARBA00022475"/>
    </source>
</evidence>
<dbReference type="OrthoDB" id="9766909at2"/>
<evidence type="ECO:0000256" key="14">
    <source>
        <dbReference type="ARBA" id="ARBA00023316"/>
    </source>
</evidence>
<keyword evidence="10" id="KW-0133">Cell shape</keyword>
<dbReference type="GO" id="GO:0008360">
    <property type="term" value="P:regulation of cell shape"/>
    <property type="evidence" value="ECO:0007669"/>
    <property type="project" value="UniProtKB-KW"/>
</dbReference>
<evidence type="ECO:0000256" key="6">
    <source>
        <dbReference type="ARBA" id="ARBA00022670"/>
    </source>
</evidence>
<keyword evidence="11" id="KW-0573">Peptidoglycan synthesis</keyword>
<keyword evidence="7" id="KW-0328">Glycosyltransferase</keyword>
<keyword evidence="12 17" id="KW-0472">Membrane</keyword>
<dbReference type="InterPro" id="IPR023346">
    <property type="entry name" value="Lysozyme-like_dom_sf"/>
</dbReference>
<dbReference type="Pfam" id="PF00912">
    <property type="entry name" value="Transgly"/>
    <property type="match status" value="1"/>
</dbReference>
<evidence type="ECO:0000256" key="3">
    <source>
        <dbReference type="ARBA" id="ARBA00007739"/>
    </source>
</evidence>
<dbReference type="GO" id="GO:0030288">
    <property type="term" value="C:outer membrane-bounded periplasmic space"/>
    <property type="evidence" value="ECO:0007669"/>
    <property type="project" value="TreeGrafter"/>
</dbReference>
<dbReference type="GO" id="GO:0008955">
    <property type="term" value="F:peptidoglycan glycosyltransferase activity"/>
    <property type="evidence" value="ECO:0007669"/>
    <property type="project" value="UniProtKB-EC"/>
</dbReference>
<evidence type="ECO:0000256" key="8">
    <source>
        <dbReference type="ARBA" id="ARBA00022679"/>
    </source>
</evidence>
<evidence type="ECO:0000256" key="15">
    <source>
        <dbReference type="ARBA" id="ARBA00034000"/>
    </source>
</evidence>
<evidence type="ECO:0000256" key="13">
    <source>
        <dbReference type="ARBA" id="ARBA00023268"/>
    </source>
</evidence>
<evidence type="ECO:0000256" key="1">
    <source>
        <dbReference type="ARBA" id="ARBA00004236"/>
    </source>
</evidence>
<dbReference type="RefSeq" id="WP_124070339.1">
    <property type="nucleotide sequence ID" value="NZ_CBCRXF010000005.1"/>
</dbReference>
<dbReference type="PANTHER" id="PTHR32282">
    <property type="entry name" value="BINDING PROTEIN TRANSPEPTIDASE, PUTATIVE-RELATED"/>
    <property type="match status" value="1"/>
</dbReference>
<comment type="similarity">
    <text evidence="3">In the N-terminal section; belongs to the glycosyltransferase 51 family.</text>
</comment>
<keyword evidence="17" id="KW-1133">Transmembrane helix</keyword>
<evidence type="ECO:0000313" key="19">
    <source>
        <dbReference type="EMBL" id="VDC28218.1"/>
    </source>
</evidence>
<dbReference type="AlphaFoldDB" id="A0A3P5XHN1"/>
<dbReference type="GO" id="GO:0009002">
    <property type="term" value="F:serine-type D-Ala-D-Ala carboxypeptidase activity"/>
    <property type="evidence" value="ECO:0007669"/>
    <property type="project" value="UniProtKB-EC"/>
</dbReference>
<dbReference type="PANTHER" id="PTHR32282:SF11">
    <property type="entry name" value="PENICILLIN-BINDING PROTEIN 1B"/>
    <property type="match status" value="1"/>
</dbReference>
<keyword evidence="9" id="KW-0378">Hydrolase</keyword>
<comment type="catalytic activity">
    <reaction evidence="15">
        <text>Preferential cleavage: (Ac)2-L-Lys-D-Ala-|-D-Ala. Also transpeptidation of peptidyl-alanyl moieties that are N-acyl substituents of D-alanine.</text>
        <dbReference type="EC" id="3.4.16.4"/>
    </reaction>
</comment>
<comment type="similarity">
    <text evidence="2">In the C-terminal section; belongs to the transpeptidase family.</text>
</comment>
<sequence length="268" mass="30630">MNASHLASETVRPAIKTRKQIIKERKKFSKKKWLFFYPLLLILITYCAVIAAGSILMDDSKLTELEQIRSSATFVTTEQMPEYVPEAFISIEDHRFYHHLGIDPISMTRALFVDLKTQSFAQGGSTITMQLAKNQFLTQEKSIKRKLKEIIIAINLERMYTKDELVEMYLNTIYFGHGQYGIEQAANFYFGKTFFGDSNSKEPVTLSEAATLASLPKGPEIYSPFKHPEKAFNRQAVVLTRMNDLGIITQTEKEAAVWKSVDELPVQR</sequence>
<evidence type="ECO:0000256" key="2">
    <source>
        <dbReference type="ARBA" id="ARBA00007090"/>
    </source>
</evidence>
<proteinExistence type="inferred from homology"/>
<evidence type="ECO:0000256" key="11">
    <source>
        <dbReference type="ARBA" id="ARBA00022984"/>
    </source>
</evidence>
<dbReference type="InterPro" id="IPR050396">
    <property type="entry name" value="Glycosyltr_51/Transpeptidase"/>
</dbReference>
<keyword evidence="13" id="KW-0511">Multifunctional enzyme</keyword>
<dbReference type="Proteomes" id="UP000270468">
    <property type="component" value="Unassembled WGS sequence"/>
</dbReference>
<evidence type="ECO:0000256" key="7">
    <source>
        <dbReference type="ARBA" id="ARBA00022676"/>
    </source>
</evidence>
<dbReference type="Gene3D" id="1.10.3810.10">
    <property type="entry name" value="Biosynthetic peptidoglycan transglycosylase-like"/>
    <property type="match status" value="1"/>
</dbReference>
<organism evidence="19 20">
    <name type="scientific">Filibacter tadaridae</name>
    <dbReference type="NCBI Taxonomy" id="2483811"/>
    <lineage>
        <taxon>Bacteria</taxon>
        <taxon>Bacillati</taxon>
        <taxon>Bacillota</taxon>
        <taxon>Bacilli</taxon>
        <taxon>Bacillales</taxon>
        <taxon>Caryophanaceae</taxon>
        <taxon>Filibacter</taxon>
    </lineage>
</organism>
<keyword evidence="20" id="KW-1185">Reference proteome</keyword>
<evidence type="ECO:0000256" key="9">
    <source>
        <dbReference type="ARBA" id="ARBA00022801"/>
    </source>
</evidence>
<keyword evidence="17" id="KW-0812">Transmembrane</keyword>
<dbReference type="GO" id="GO:0005886">
    <property type="term" value="C:plasma membrane"/>
    <property type="evidence" value="ECO:0007669"/>
    <property type="project" value="UniProtKB-SubCell"/>
</dbReference>
<comment type="catalytic activity">
    <reaction evidence="16">
        <text>[GlcNAc-(1-&gt;4)-Mur2Ac(oyl-L-Ala-gamma-D-Glu-L-Lys-D-Ala-D-Ala)](n)-di-trans,octa-cis-undecaprenyl diphosphate + beta-D-GlcNAc-(1-&gt;4)-Mur2Ac(oyl-L-Ala-gamma-D-Glu-L-Lys-D-Ala-D-Ala)-di-trans,octa-cis-undecaprenyl diphosphate = [GlcNAc-(1-&gt;4)-Mur2Ac(oyl-L-Ala-gamma-D-Glu-L-Lys-D-Ala-D-Ala)](n+1)-di-trans,octa-cis-undecaprenyl diphosphate + di-trans,octa-cis-undecaprenyl diphosphate + H(+)</text>
        <dbReference type="Rhea" id="RHEA:23708"/>
        <dbReference type="Rhea" id="RHEA-COMP:9602"/>
        <dbReference type="Rhea" id="RHEA-COMP:9603"/>
        <dbReference type="ChEBI" id="CHEBI:15378"/>
        <dbReference type="ChEBI" id="CHEBI:58405"/>
        <dbReference type="ChEBI" id="CHEBI:60033"/>
        <dbReference type="ChEBI" id="CHEBI:78435"/>
        <dbReference type="EC" id="2.4.99.28"/>
    </reaction>
</comment>
<dbReference type="GO" id="GO:0009252">
    <property type="term" value="P:peptidoglycan biosynthetic process"/>
    <property type="evidence" value="ECO:0007669"/>
    <property type="project" value="UniProtKB-KW"/>
</dbReference>
<dbReference type="SUPFAM" id="SSF53955">
    <property type="entry name" value="Lysozyme-like"/>
    <property type="match status" value="1"/>
</dbReference>
<dbReference type="InterPro" id="IPR036950">
    <property type="entry name" value="PBP_transglycosylase"/>
</dbReference>
<dbReference type="EMBL" id="UXAV01000041">
    <property type="protein sequence ID" value="VDC28218.1"/>
    <property type="molecule type" value="Genomic_DNA"/>
</dbReference>
<evidence type="ECO:0000256" key="10">
    <source>
        <dbReference type="ARBA" id="ARBA00022960"/>
    </source>
</evidence>
<keyword evidence="14" id="KW-0961">Cell wall biogenesis/degradation</keyword>
<dbReference type="FunFam" id="1.10.3810.10:FF:000001">
    <property type="entry name" value="Penicillin-binding protein 1A"/>
    <property type="match status" value="1"/>
</dbReference>
<keyword evidence="6" id="KW-0645">Protease</keyword>
<comment type="subcellular location">
    <subcellularLocation>
        <location evidence="1">Cell membrane</location>
    </subcellularLocation>
</comment>
<evidence type="ECO:0000256" key="5">
    <source>
        <dbReference type="ARBA" id="ARBA00022645"/>
    </source>
</evidence>
<evidence type="ECO:0000313" key="20">
    <source>
        <dbReference type="Proteomes" id="UP000270468"/>
    </source>
</evidence>
<keyword evidence="5" id="KW-0121">Carboxypeptidase</keyword>
<name>A0A3P5XHN1_9BACL</name>
<keyword evidence="4" id="KW-1003">Cell membrane</keyword>
<reference evidence="19 20" key="1">
    <citation type="submission" date="2018-11" db="EMBL/GenBank/DDBJ databases">
        <authorList>
            <person name="Criscuolo A."/>
        </authorList>
    </citation>
    <scope>NUCLEOTIDE SEQUENCE [LARGE SCALE GENOMIC DNA]</scope>
    <source>
        <strain evidence="19">ATB-66</strain>
    </source>
</reference>
<gene>
    <name evidence="19" type="primary">pbpF_2</name>
    <name evidence="19" type="ORF">FILTAD_01832</name>
</gene>
<dbReference type="GO" id="GO:0006508">
    <property type="term" value="P:proteolysis"/>
    <property type="evidence" value="ECO:0007669"/>
    <property type="project" value="UniProtKB-KW"/>
</dbReference>
<dbReference type="InterPro" id="IPR001264">
    <property type="entry name" value="Glyco_trans_51"/>
</dbReference>
<evidence type="ECO:0000256" key="16">
    <source>
        <dbReference type="ARBA" id="ARBA00049902"/>
    </source>
</evidence>
<feature type="domain" description="Glycosyl transferase family 51" evidence="18">
    <location>
        <begin position="68"/>
        <end position="242"/>
    </location>
</feature>
<keyword evidence="8" id="KW-0808">Transferase</keyword>
<feature type="transmembrane region" description="Helical" evidence="17">
    <location>
        <begin position="33"/>
        <end position="57"/>
    </location>
</feature>
<protein>
    <submittedName>
        <fullName evidence="19">Penicillin-binding protein 1F</fullName>
    </submittedName>
</protein>
<evidence type="ECO:0000256" key="17">
    <source>
        <dbReference type="SAM" id="Phobius"/>
    </source>
</evidence>
<evidence type="ECO:0000259" key="18">
    <source>
        <dbReference type="Pfam" id="PF00912"/>
    </source>
</evidence>
<dbReference type="GO" id="GO:0071555">
    <property type="term" value="P:cell wall organization"/>
    <property type="evidence" value="ECO:0007669"/>
    <property type="project" value="UniProtKB-KW"/>
</dbReference>
<evidence type="ECO:0000256" key="12">
    <source>
        <dbReference type="ARBA" id="ARBA00023136"/>
    </source>
</evidence>